<dbReference type="InterPro" id="IPR051044">
    <property type="entry name" value="MAG_DAG_Lipase"/>
</dbReference>
<dbReference type="EMBL" id="OX465081">
    <property type="protein sequence ID" value="CAI9286411.1"/>
    <property type="molecule type" value="Genomic_DNA"/>
</dbReference>
<reference evidence="2" key="1">
    <citation type="submission" date="2023-04" db="EMBL/GenBank/DDBJ databases">
        <authorList>
            <person name="Vijverberg K."/>
            <person name="Xiong W."/>
            <person name="Schranz E."/>
        </authorList>
    </citation>
    <scope>NUCLEOTIDE SEQUENCE</scope>
</reference>
<accession>A0AA35Z632</accession>
<dbReference type="SUPFAM" id="SSF53474">
    <property type="entry name" value="alpha/beta-Hydrolases"/>
    <property type="match status" value="1"/>
</dbReference>
<dbReference type="Pfam" id="PF12146">
    <property type="entry name" value="Hydrolase_4"/>
    <property type="match status" value="1"/>
</dbReference>
<evidence type="ECO:0000259" key="1">
    <source>
        <dbReference type="Pfam" id="PF12146"/>
    </source>
</evidence>
<protein>
    <recommendedName>
        <fullName evidence="1">Serine aminopeptidase S33 domain-containing protein</fullName>
    </recommendedName>
</protein>
<dbReference type="PANTHER" id="PTHR11614">
    <property type="entry name" value="PHOSPHOLIPASE-RELATED"/>
    <property type="match status" value="1"/>
</dbReference>
<dbReference type="Proteomes" id="UP001177003">
    <property type="component" value="Chromosome 5"/>
</dbReference>
<proteinExistence type="predicted"/>
<dbReference type="InterPro" id="IPR029058">
    <property type="entry name" value="AB_hydrolase_fold"/>
</dbReference>
<dbReference type="AlphaFoldDB" id="A0AA35Z632"/>
<gene>
    <name evidence="2" type="ORF">LSALG_LOCUS25832</name>
</gene>
<dbReference type="InterPro" id="IPR022742">
    <property type="entry name" value="Hydrolase_4"/>
</dbReference>
<evidence type="ECO:0000313" key="3">
    <source>
        <dbReference type="Proteomes" id="UP001177003"/>
    </source>
</evidence>
<organism evidence="2 3">
    <name type="scientific">Lactuca saligna</name>
    <name type="common">Willowleaf lettuce</name>
    <dbReference type="NCBI Taxonomy" id="75948"/>
    <lineage>
        <taxon>Eukaryota</taxon>
        <taxon>Viridiplantae</taxon>
        <taxon>Streptophyta</taxon>
        <taxon>Embryophyta</taxon>
        <taxon>Tracheophyta</taxon>
        <taxon>Spermatophyta</taxon>
        <taxon>Magnoliopsida</taxon>
        <taxon>eudicotyledons</taxon>
        <taxon>Gunneridae</taxon>
        <taxon>Pentapetalae</taxon>
        <taxon>asterids</taxon>
        <taxon>campanulids</taxon>
        <taxon>Asterales</taxon>
        <taxon>Asteraceae</taxon>
        <taxon>Cichorioideae</taxon>
        <taxon>Cichorieae</taxon>
        <taxon>Lactucinae</taxon>
        <taxon>Lactuca</taxon>
    </lineage>
</organism>
<feature type="domain" description="Serine aminopeptidase S33" evidence="1">
    <location>
        <begin position="121"/>
        <end position="366"/>
    </location>
</feature>
<dbReference type="FunFam" id="3.40.50.1820:FF:000192">
    <property type="entry name" value="Caffeoylshikimate esterase"/>
    <property type="match status" value="1"/>
</dbReference>
<sequence length="395" mass="43773">MKGFVISGKKKRRNITCSRARHRHYVVVAGEDGAGGEPAVEDVGDGGDHPFTLYAPLRPHPPTMPPPNLPPLPPPPPFFWGETPEEEYYKSQGVRNSKSHFETPNGKIFTQSWIPLDEDQPVKAVVFMTHGYGSDSSWCFQKICIAYAKWGYAVFAADLLGHGRSDGLHGYIGDMDKVAATSLSYFLSVRRSEQYSNLPAFLLGESMGGLITILMYFQSDPDTWSGLILSSPLLVIPEGMIPSKLHLTMYGLLFGLADTWAAMPDSRMVAKAIKDVEKLKIIAVNPKRYAGKPRVGTMREIVRMTNYVQNNFEKVKVPFFVAHGTSDGLACYTGSEMLYEKAVTAKEDKTLKLYEGMYHSLIQGEPDDAVALVLGDMKAWIDEKAQKFGSKCTTD</sequence>
<keyword evidence="3" id="KW-1185">Reference proteome</keyword>
<dbReference type="Gene3D" id="3.40.50.1820">
    <property type="entry name" value="alpha/beta hydrolase"/>
    <property type="match status" value="1"/>
</dbReference>
<evidence type="ECO:0000313" key="2">
    <source>
        <dbReference type="EMBL" id="CAI9286411.1"/>
    </source>
</evidence>
<name>A0AA35Z632_LACSI</name>